<dbReference type="Pfam" id="PF00005">
    <property type="entry name" value="ABC_tran"/>
    <property type="match status" value="1"/>
</dbReference>
<dbReference type="EMBL" id="MZGT01000151">
    <property type="protein sequence ID" value="OPJ54616.1"/>
    <property type="molecule type" value="Genomic_DNA"/>
</dbReference>
<evidence type="ECO:0000313" key="7">
    <source>
        <dbReference type="Proteomes" id="UP000191056"/>
    </source>
</evidence>
<evidence type="ECO:0000256" key="1">
    <source>
        <dbReference type="ARBA" id="ARBA00022448"/>
    </source>
</evidence>
<keyword evidence="5" id="KW-0378">Hydrolase</keyword>
<dbReference type="InterPro" id="IPR003439">
    <property type="entry name" value="ABC_transporter-like_ATP-bd"/>
</dbReference>
<keyword evidence="3 5" id="KW-0067">ATP-binding</keyword>
<dbReference type="Gene3D" id="3.40.50.300">
    <property type="entry name" value="P-loop containing nucleotide triphosphate hydrolases"/>
    <property type="match status" value="1"/>
</dbReference>
<evidence type="ECO:0000313" key="8">
    <source>
        <dbReference type="Proteomes" id="UP000265930"/>
    </source>
</evidence>
<dbReference type="SUPFAM" id="SSF52540">
    <property type="entry name" value="P-loop containing nucleoside triphosphate hydrolases"/>
    <property type="match status" value="1"/>
</dbReference>
<keyword evidence="2" id="KW-0547">Nucleotide-binding</keyword>
<reference evidence="5 7" key="1">
    <citation type="submission" date="2017-03" db="EMBL/GenBank/DDBJ databases">
        <title>Genome sequence of Clostridium chromiireducens DSM 23318.</title>
        <authorList>
            <person name="Poehlein A."/>
            <person name="Daniel R."/>
        </authorList>
    </citation>
    <scope>NUCLEOTIDE SEQUENCE [LARGE SCALE GENOMIC DNA]</scope>
    <source>
        <strain evidence="5 7">DSM 23318</strain>
    </source>
</reference>
<gene>
    <name evidence="5" type="primary">fbpC2</name>
    <name evidence="5" type="ORF">CLCHR_48160</name>
    <name evidence="6" type="ORF">D2A34_14835</name>
</gene>
<accession>A0A1V4I3R2</accession>
<proteinExistence type="predicted"/>
<comment type="caution">
    <text evidence="5">The sequence shown here is derived from an EMBL/GenBank/DDBJ whole genome shotgun (WGS) entry which is preliminary data.</text>
</comment>
<evidence type="ECO:0000256" key="2">
    <source>
        <dbReference type="ARBA" id="ARBA00022741"/>
    </source>
</evidence>
<sequence>MSMYIDIENHLSSFNLKVNFEHHDGVLGFLGASGSGKSMSLKCISGLVTPSKGKIIINDKTFFDSEKKINLSPQKRKAGYLFQNYALFPNMNIIDNIEIGVSNLSEQVKKTLSKQYIERLGLVGLEKHYPWQLSGGQQQRVALARALITSPDILLLDEPFSALDQHLRNNLEKELMSILKDYNGNVIFVTHDIAEAYRVCDNIIVYENGVSLENREKKALFKRPKTLAEATLTGCKNISKAKKTGKYTIHAENWGHEYIVNNEVPDNIQYICIRAHDIEISENDNNINTFAYQIDNIVENPFEFTLYMKHKTNLNANLIEYKVEKKNMVFANYDTVFLTFPKDSLFYF</sequence>
<dbReference type="PROSITE" id="PS00211">
    <property type="entry name" value="ABC_TRANSPORTER_1"/>
    <property type="match status" value="1"/>
</dbReference>
<dbReference type="GO" id="GO:0005524">
    <property type="term" value="F:ATP binding"/>
    <property type="evidence" value="ECO:0007669"/>
    <property type="project" value="UniProtKB-KW"/>
</dbReference>
<dbReference type="Proteomes" id="UP000265930">
    <property type="component" value="Unassembled WGS sequence"/>
</dbReference>
<dbReference type="InterPro" id="IPR027417">
    <property type="entry name" value="P-loop_NTPase"/>
</dbReference>
<dbReference type="InterPro" id="IPR003593">
    <property type="entry name" value="AAA+_ATPase"/>
</dbReference>
<evidence type="ECO:0000313" key="5">
    <source>
        <dbReference type="EMBL" id="OPJ54616.1"/>
    </source>
</evidence>
<dbReference type="PANTHER" id="PTHR42781">
    <property type="entry name" value="SPERMIDINE/PUTRESCINE IMPORT ATP-BINDING PROTEIN POTA"/>
    <property type="match status" value="1"/>
</dbReference>
<evidence type="ECO:0000256" key="3">
    <source>
        <dbReference type="ARBA" id="ARBA00022840"/>
    </source>
</evidence>
<evidence type="ECO:0000313" key="6">
    <source>
        <dbReference type="EMBL" id="RII34415.1"/>
    </source>
</evidence>
<dbReference type="SMART" id="SM00382">
    <property type="entry name" value="AAA"/>
    <property type="match status" value="1"/>
</dbReference>
<keyword evidence="7" id="KW-1185">Reference proteome</keyword>
<dbReference type="RefSeq" id="WP_079442444.1">
    <property type="nucleotide sequence ID" value="NZ_MZGT01000151.1"/>
</dbReference>
<dbReference type="EC" id="3.6.3.30" evidence="5"/>
<feature type="domain" description="ABC transporter" evidence="4">
    <location>
        <begin position="2"/>
        <end position="233"/>
    </location>
</feature>
<dbReference type="Proteomes" id="UP000191056">
    <property type="component" value="Unassembled WGS sequence"/>
</dbReference>
<name>A0A1V4I3R2_9CLOT</name>
<dbReference type="PROSITE" id="PS50893">
    <property type="entry name" value="ABC_TRANSPORTER_2"/>
    <property type="match status" value="1"/>
</dbReference>
<evidence type="ECO:0000259" key="4">
    <source>
        <dbReference type="PROSITE" id="PS50893"/>
    </source>
</evidence>
<dbReference type="OrthoDB" id="9802264at2"/>
<organism evidence="5 7">
    <name type="scientific">Clostridium chromiireducens</name>
    <dbReference type="NCBI Taxonomy" id="225345"/>
    <lineage>
        <taxon>Bacteria</taxon>
        <taxon>Bacillati</taxon>
        <taxon>Bacillota</taxon>
        <taxon>Clostridia</taxon>
        <taxon>Eubacteriales</taxon>
        <taxon>Clostridiaceae</taxon>
        <taxon>Clostridium</taxon>
    </lineage>
</organism>
<dbReference type="GO" id="GO:0016887">
    <property type="term" value="F:ATP hydrolysis activity"/>
    <property type="evidence" value="ECO:0007669"/>
    <property type="project" value="InterPro"/>
</dbReference>
<dbReference type="PANTHER" id="PTHR42781:SF4">
    <property type="entry name" value="SPERMIDINE_PUTRESCINE IMPORT ATP-BINDING PROTEIN POTA"/>
    <property type="match status" value="1"/>
</dbReference>
<dbReference type="InterPro" id="IPR017871">
    <property type="entry name" value="ABC_transporter-like_CS"/>
</dbReference>
<protein>
    <submittedName>
        <fullName evidence="6">ATP-binding cassette domain-containing protein</fullName>
    </submittedName>
    <submittedName>
        <fullName evidence="5">Fe(3+) ions import ATP-binding protein FbpC 2</fullName>
        <ecNumber evidence="5">3.6.3.30</ecNumber>
    </submittedName>
</protein>
<keyword evidence="1" id="KW-0813">Transport</keyword>
<dbReference type="InterPro" id="IPR050093">
    <property type="entry name" value="ABC_SmlMolc_Importer"/>
</dbReference>
<dbReference type="STRING" id="225345.CLCHR_48160"/>
<dbReference type="EMBL" id="QXDJ01000003">
    <property type="protein sequence ID" value="RII34415.1"/>
    <property type="molecule type" value="Genomic_DNA"/>
</dbReference>
<dbReference type="AlphaFoldDB" id="A0A1V4I3R2"/>
<reference evidence="6 8" key="2">
    <citation type="submission" date="2018-08" db="EMBL/GenBank/DDBJ databases">
        <title>Genome of Clostridium chromiireducens C1, DSM12136.</title>
        <authorList>
            <person name="Xing M."/>
            <person name="Wei Y."/>
            <person name="Ang E.L."/>
            <person name="Zhao H."/>
            <person name="Zhang Y."/>
        </authorList>
    </citation>
    <scope>NUCLEOTIDE SEQUENCE [LARGE SCALE GENOMIC DNA]</scope>
    <source>
        <strain evidence="6 8">C1</strain>
    </source>
</reference>